<feature type="transmembrane region" description="Helical" evidence="1">
    <location>
        <begin position="36"/>
        <end position="54"/>
    </location>
</feature>
<keyword evidence="1" id="KW-1133">Transmembrane helix</keyword>
<dbReference type="EMBL" id="MN740580">
    <property type="protein sequence ID" value="QHU34752.1"/>
    <property type="molecule type" value="Genomic_DNA"/>
</dbReference>
<dbReference type="AlphaFoldDB" id="A0A6C0LZR2"/>
<name>A0A6C0LZR2_9ZZZZ</name>
<feature type="transmembrane region" description="Helical" evidence="1">
    <location>
        <begin position="66"/>
        <end position="91"/>
    </location>
</feature>
<sequence length="115" mass="12907">MFNLSTQASAYFILICLTSIINLICFSVMIGMWGFVYYLIYCIVTLPIVLLWMYNIDCLTTGNCQIWSWVITVLTLISVLITTILVVALSINPTMELSFIQSGMMTNLLSATVKS</sequence>
<feature type="transmembrane region" description="Helical" evidence="1">
    <location>
        <begin position="12"/>
        <end position="30"/>
    </location>
</feature>
<protein>
    <submittedName>
        <fullName evidence="2">Uncharacterized protein</fullName>
    </submittedName>
</protein>
<reference evidence="2" key="1">
    <citation type="journal article" date="2020" name="Nature">
        <title>Giant virus diversity and host interactions through global metagenomics.</title>
        <authorList>
            <person name="Schulz F."/>
            <person name="Roux S."/>
            <person name="Paez-Espino D."/>
            <person name="Jungbluth S."/>
            <person name="Walsh D.A."/>
            <person name="Denef V.J."/>
            <person name="McMahon K.D."/>
            <person name="Konstantinidis K.T."/>
            <person name="Eloe-Fadrosh E.A."/>
            <person name="Kyrpides N.C."/>
            <person name="Woyke T."/>
        </authorList>
    </citation>
    <scope>NUCLEOTIDE SEQUENCE</scope>
    <source>
        <strain evidence="2">GVMAG-S-1017244-22</strain>
    </source>
</reference>
<proteinExistence type="predicted"/>
<evidence type="ECO:0000313" key="2">
    <source>
        <dbReference type="EMBL" id="QHU34752.1"/>
    </source>
</evidence>
<evidence type="ECO:0000256" key="1">
    <source>
        <dbReference type="SAM" id="Phobius"/>
    </source>
</evidence>
<keyword evidence="1" id="KW-0472">Membrane</keyword>
<accession>A0A6C0LZR2</accession>
<organism evidence="2">
    <name type="scientific">viral metagenome</name>
    <dbReference type="NCBI Taxonomy" id="1070528"/>
    <lineage>
        <taxon>unclassified sequences</taxon>
        <taxon>metagenomes</taxon>
        <taxon>organismal metagenomes</taxon>
    </lineage>
</organism>
<keyword evidence="1" id="KW-0812">Transmembrane</keyword>